<dbReference type="OrthoDB" id="194865at2759"/>
<dbReference type="Proteomes" id="UP000053424">
    <property type="component" value="Unassembled WGS sequence"/>
</dbReference>
<keyword evidence="3 6" id="KW-0719">Serine esterase</keyword>
<dbReference type="EC" id="3.1.1.-" evidence="6"/>
<comment type="function">
    <text evidence="6">Demethylates proteins that have been reversibly carboxymethylated.</text>
</comment>
<dbReference type="InterPro" id="IPR016812">
    <property type="entry name" value="PPase_methylesterase_euk"/>
</dbReference>
<organism evidence="9 10">
    <name type="scientific">Hebeloma cylindrosporum</name>
    <dbReference type="NCBI Taxonomy" id="76867"/>
    <lineage>
        <taxon>Eukaryota</taxon>
        <taxon>Fungi</taxon>
        <taxon>Dikarya</taxon>
        <taxon>Basidiomycota</taxon>
        <taxon>Agaricomycotina</taxon>
        <taxon>Agaricomycetes</taxon>
        <taxon>Agaricomycetidae</taxon>
        <taxon>Agaricales</taxon>
        <taxon>Agaricineae</taxon>
        <taxon>Hymenogastraceae</taxon>
        <taxon>Hebeloma</taxon>
    </lineage>
</organism>
<evidence type="ECO:0000256" key="3">
    <source>
        <dbReference type="ARBA" id="ARBA00022487"/>
    </source>
</evidence>
<protein>
    <recommendedName>
        <fullName evidence="2 6">Protein phosphatase methylesterase 1</fullName>
        <shortName evidence="6">PME-1</shortName>
        <ecNumber evidence="6">3.1.1.-</ecNumber>
    </recommendedName>
</protein>
<dbReference type="Pfam" id="PF12697">
    <property type="entry name" value="Abhydrolase_6"/>
    <property type="match status" value="1"/>
</dbReference>
<evidence type="ECO:0000256" key="1">
    <source>
        <dbReference type="ARBA" id="ARBA00008645"/>
    </source>
</evidence>
<evidence type="ECO:0000256" key="6">
    <source>
        <dbReference type="PIRNR" id="PIRNR022950"/>
    </source>
</evidence>
<dbReference type="InterPro" id="IPR000073">
    <property type="entry name" value="AB_hydrolase_1"/>
</dbReference>
<feature type="active site" evidence="7">
    <location>
        <position position="336"/>
    </location>
</feature>
<feature type="active site" evidence="7">
    <location>
        <position position="208"/>
    </location>
</feature>
<evidence type="ECO:0000256" key="4">
    <source>
        <dbReference type="ARBA" id="ARBA00022801"/>
    </source>
</evidence>
<dbReference type="HOGENOM" id="CLU_024818_3_1_1"/>
<gene>
    <name evidence="9" type="ORF">M413DRAFT_19825</name>
</gene>
<evidence type="ECO:0000256" key="5">
    <source>
        <dbReference type="ARBA" id="ARBA00049203"/>
    </source>
</evidence>
<comment type="similarity">
    <text evidence="1 6">Belongs to the AB hydrolase superfamily.</text>
</comment>
<dbReference type="Gene3D" id="3.40.50.1820">
    <property type="entry name" value="alpha/beta hydrolase"/>
    <property type="match status" value="1"/>
</dbReference>
<accession>A0A0C3BRK5</accession>
<evidence type="ECO:0000313" key="10">
    <source>
        <dbReference type="Proteomes" id="UP000053424"/>
    </source>
</evidence>
<proteinExistence type="inferred from homology"/>
<feature type="domain" description="AB hydrolase-1" evidence="8">
    <location>
        <begin position="99"/>
        <end position="348"/>
    </location>
</feature>
<evidence type="ECO:0000256" key="7">
    <source>
        <dbReference type="PIRSR" id="PIRSR022950-1"/>
    </source>
</evidence>
<feature type="active site" evidence="7">
    <location>
        <position position="181"/>
    </location>
</feature>
<name>A0A0C3BRK5_HEBCY</name>
<sequence>MSDLLRSTISARISKLPLLPPTSVDEGDEEENEEIDTIGDLPGSGMGPPAMQRPPNPNFSPISASGFFEQALQIAIPARNLDCRVYYTAPKFKNGTVMICHHGAGYSGLSFACFAKEVTELTKGECGVLSLDARRHGRTSSTDGDDGDLSIDILVEDFCAVLETIFPDPAAAPTFLLVGHSMGGSAIVRSCPKLLEKKYRIAGVAVLDVVEGSAVDALPHMNSLLNARPDGFDSMEEAIEWHVSTNTIINANSARVSIPSTIKHEEGAILPYQWRTPLRSTAPYWLSWFQGLSKSFLAARSARLLVLAGTDRLDKELMIGQMQGKFQMDVIPGVGHMLHEDEPTRLAEILVEFWRRNERILPAGIKKVGDL</sequence>
<keyword evidence="10" id="KW-1185">Reference proteome</keyword>
<dbReference type="PANTHER" id="PTHR14189">
    <property type="entry name" value="PROTEIN PHOSPHATASE METHYLESTERASE-1 RELATED"/>
    <property type="match status" value="1"/>
</dbReference>
<keyword evidence="4 6" id="KW-0378">Hydrolase</keyword>
<evidence type="ECO:0000313" key="9">
    <source>
        <dbReference type="EMBL" id="KIM39320.1"/>
    </source>
</evidence>
<dbReference type="AlphaFoldDB" id="A0A0C3BRK5"/>
<dbReference type="PIRSF" id="PIRSF022950">
    <property type="entry name" value="PPase_methylesterase_euk"/>
    <property type="match status" value="1"/>
</dbReference>
<reference evidence="10" key="2">
    <citation type="submission" date="2015-01" db="EMBL/GenBank/DDBJ databases">
        <title>Evolutionary Origins and Diversification of the Mycorrhizal Mutualists.</title>
        <authorList>
            <consortium name="DOE Joint Genome Institute"/>
            <consortium name="Mycorrhizal Genomics Consortium"/>
            <person name="Kohler A."/>
            <person name="Kuo A."/>
            <person name="Nagy L.G."/>
            <person name="Floudas D."/>
            <person name="Copeland A."/>
            <person name="Barry K.W."/>
            <person name="Cichocki N."/>
            <person name="Veneault-Fourrey C."/>
            <person name="LaButti K."/>
            <person name="Lindquist E.A."/>
            <person name="Lipzen A."/>
            <person name="Lundell T."/>
            <person name="Morin E."/>
            <person name="Murat C."/>
            <person name="Riley R."/>
            <person name="Ohm R."/>
            <person name="Sun H."/>
            <person name="Tunlid A."/>
            <person name="Henrissat B."/>
            <person name="Grigoriev I.V."/>
            <person name="Hibbett D.S."/>
            <person name="Martin F."/>
        </authorList>
    </citation>
    <scope>NUCLEOTIDE SEQUENCE [LARGE SCALE GENOMIC DNA]</scope>
    <source>
        <strain evidence="10">h7</strain>
    </source>
</reference>
<evidence type="ECO:0000259" key="8">
    <source>
        <dbReference type="Pfam" id="PF12697"/>
    </source>
</evidence>
<dbReference type="STRING" id="686832.A0A0C3BRK5"/>
<evidence type="ECO:0000256" key="2">
    <source>
        <dbReference type="ARBA" id="ARBA00020672"/>
    </source>
</evidence>
<dbReference type="EMBL" id="KN831786">
    <property type="protein sequence ID" value="KIM39320.1"/>
    <property type="molecule type" value="Genomic_DNA"/>
</dbReference>
<comment type="catalytic activity">
    <reaction evidence="5">
        <text>[phosphatase 2A protein]-C-terminal L-leucine methyl ester + H2O = [phosphatase 2A protein]-C-terminal L-leucine + methanol + H(+)</text>
        <dbReference type="Rhea" id="RHEA:48548"/>
        <dbReference type="Rhea" id="RHEA-COMP:12134"/>
        <dbReference type="Rhea" id="RHEA-COMP:12135"/>
        <dbReference type="ChEBI" id="CHEBI:15377"/>
        <dbReference type="ChEBI" id="CHEBI:15378"/>
        <dbReference type="ChEBI" id="CHEBI:17790"/>
        <dbReference type="ChEBI" id="CHEBI:90516"/>
        <dbReference type="ChEBI" id="CHEBI:90517"/>
        <dbReference type="EC" id="3.1.1.89"/>
    </reaction>
</comment>
<dbReference type="SUPFAM" id="SSF53474">
    <property type="entry name" value="alpha/beta-Hydrolases"/>
    <property type="match status" value="1"/>
</dbReference>
<dbReference type="PANTHER" id="PTHR14189:SF0">
    <property type="entry name" value="PROTEIN PHOSPHATASE METHYLESTERASE 1"/>
    <property type="match status" value="1"/>
</dbReference>
<reference evidence="9 10" key="1">
    <citation type="submission" date="2014-04" db="EMBL/GenBank/DDBJ databases">
        <authorList>
            <consortium name="DOE Joint Genome Institute"/>
            <person name="Kuo A."/>
            <person name="Gay G."/>
            <person name="Dore J."/>
            <person name="Kohler A."/>
            <person name="Nagy L.G."/>
            <person name="Floudas D."/>
            <person name="Copeland A."/>
            <person name="Barry K.W."/>
            <person name="Cichocki N."/>
            <person name="Veneault-Fourrey C."/>
            <person name="LaButti K."/>
            <person name="Lindquist E.A."/>
            <person name="Lipzen A."/>
            <person name="Lundell T."/>
            <person name="Morin E."/>
            <person name="Murat C."/>
            <person name="Sun H."/>
            <person name="Tunlid A."/>
            <person name="Henrissat B."/>
            <person name="Grigoriev I.V."/>
            <person name="Hibbett D.S."/>
            <person name="Martin F."/>
            <person name="Nordberg H.P."/>
            <person name="Cantor M.N."/>
            <person name="Hua S.X."/>
        </authorList>
    </citation>
    <scope>NUCLEOTIDE SEQUENCE [LARGE SCALE GENOMIC DNA]</scope>
    <source>
        <strain evidence="10">h7</strain>
    </source>
</reference>
<dbReference type="InterPro" id="IPR029058">
    <property type="entry name" value="AB_hydrolase_fold"/>
</dbReference>
<dbReference type="GO" id="GO:0051723">
    <property type="term" value="F:protein methylesterase activity"/>
    <property type="evidence" value="ECO:0007669"/>
    <property type="project" value="UniProtKB-EC"/>
</dbReference>